<feature type="transmembrane region" description="Helical" evidence="1">
    <location>
        <begin position="198"/>
        <end position="219"/>
    </location>
</feature>
<dbReference type="PANTHER" id="PTHR40448">
    <property type="entry name" value="TWO-COMPONENT SENSOR HISTIDINE KINASE"/>
    <property type="match status" value="1"/>
</dbReference>
<dbReference type="InterPro" id="IPR032834">
    <property type="entry name" value="NatK-like_C"/>
</dbReference>
<feature type="transmembrane region" description="Helical" evidence="1">
    <location>
        <begin position="135"/>
        <end position="152"/>
    </location>
</feature>
<dbReference type="PANTHER" id="PTHR40448:SF1">
    <property type="entry name" value="TWO-COMPONENT SENSOR HISTIDINE KINASE"/>
    <property type="match status" value="1"/>
</dbReference>
<dbReference type="SUPFAM" id="SSF55874">
    <property type="entry name" value="ATPase domain of HSP90 chaperone/DNA topoisomerase II/histidine kinase"/>
    <property type="match status" value="1"/>
</dbReference>
<organism evidence="3 4">
    <name type="scientific">Faecalicatena orotica</name>
    <dbReference type="NCBI Taxonomy" id="1544"/>
    <lineage>
        <taxon>Bacteria</taxon>
        <taxon>Bacillati</taxon>
        <taxon>Bacillota</taxon>
        <taxon>Clostridia</taxon>
        <taxon>Lachnospirales</taxon>
        <taxon>Lachnospiraceae</taxon>
        <taxon>Faecalicatena</taxon>
    </lineage>
</organism>
<feature type="transmembrane region" description="Helical" evidence="1">
    <location>
        <begin position="43"/>
        <end position="62"/>
    </location>
</feature>
<evidence type="ECO:0000259" key="2">
    <source>
        <dbReference type="Pfam" id="PF14501"/>
    </source>
</evidence>
<reference evidence="3 4" key="1">
    <citation type="submission" date="2018-05" db="EMBL/GenBank/DDBJ databases">
        <title>The Hungate 1000. A catalogue of reference genomes from the rumen microbiome.</title>
        <authorList>
            <person name="Kelly W."/>
        </authorList>
    </citation>
    <scope>NUCLEOTIDE SEQUENCE [LARGE SCALE GENOMIC DNA]</scope>
    <source>
        <strain evidence="3 4">NLAE-zl-C242</strain>
    </source>
</reference>
<dbReference type="CDD" id="cd16935">
    <property type="entry name" value="HATPase_AgrC-ComD-like"/>
    <property type="match status" value="1"/>
</dbReference>
<keyword evidence="3" id="KW-0808">Transferase</keyword>
<name>A0A2Y9BC32_9FIRM</name>
<dbReference type="Proteomes" id="UP000245845">
    <property type="component" value="Unassembled WGS sequence"/>
</dbReference>
<gene>
    <name evidence="3" type="ORF">A8806_10535</name>
</gene>
<feature type="transmembrane region" description="Helical" evidence="1">
    <location>
        <begin position="164"/>
        <end position="186"/>
    </location>
</feature>
<keyword evidence="4" id="KW-1185">Reference proteome</keyword>
<evidence type="ECO:0000256" key="1">
    <source>
        <dbReference type="SAM" id="Phobius"/>
    </source>
</evidence>
<sequence length="439" mass="51331">MKEEAVLRGILLVISLYEVWLYYQLVFGVLIEKKNIKKRYMAVLWFSIVVTGSSLAINRKIIFFSDSVFFLTVVLVILFSCIIIKNYKFLTVSLVLVYFAFVALLDFLFAFLQMNFLEEKFNEIVYFNGISNQKIIIYIFSRMITTILVIIVRKSDLKKVIFELRKIIFLMGLLFLILAKGYHLYIVSMVFGLREKNGSIGILSLITIVVIIGFIGMILSKNKMIKNEYEFLVLKEELEHQKYEELESALEKNKELIHDTKNHYLIISEYERSGDYQRLHDYIEDLKHSFIKVNPQIYTGNRVIDLILSQKKLISEQKNITLMLQVMPLSKLPFKERELCIIFGNLLDNAIEACEKVESNRCIGVRLERQNNLFFLQIMNSINDFPKKSGKGFLSTKTNKDLHGFGLKSVQRIVEAYEGNIAYQIEQDKFIVRLTFFDM</sequence>
<dbReference type="InterPro" id="IPR036890">
    <property type="entry name" value="HATPase_C_sf"/>
</dbReference>
<accession>A0A2Y9BC32</accession>
<dbReference type="GO" id="GO:0042802">
    <property type="term" value="F:identical protein binding"/>
    <property type="evidence" value="ECO:0007669"/>
    <property type="project" value="TreeGrafter"/>
</dbReference>
<dbReference type="Pfam" id="PF14501">
    <property type="entry name" value="HATPase_c_5"/>
    <property type="match status" value="1"/>
</dbReference>
<dbReference type="GO" id="GO:0016301">
    <property type="term" value="F:kinase activity"/>
    <property type="evidence" value="ECO:0007669"/>
    <property type="project" value="UniProtKB-KW"/>
</dbReference>
<dbReference type="RefSeq" id="WP_109730885.1">
    <property type="nucleotide sequence ID" value="NZ_BAAACK010000018.1"/>
</dbReference>
<feature type="transmembrane region" description="Helical" evidence="1">
    <location>
        <begin position="6"/>
        <end position="31"/>
    </location>
</feature>
<keyword evidence="1" id="KW-1133">Transmembrane helix</keyword>
<dbReference type="EMBL" id="QGDL01000005">
    <property type="protein sequence ID" value="PWJ29735.1"/>
    <property type="molecule type" value="Genomic_DNA"/>
</dbReference>
<dbReference type="AlphaFoldDB" id="A0A2Y9BC32"/>
<keyword evidence="1" id="KW-0472">Membrane</keyword>
<evidence type="ECO:0000313" key="3">
    <source>
        <dbReference type="EMBL" id="PWJ29735.1"/>
    </source>
</evidence>
<keyword evidence="3" id="KW-0418">Kinase</keyword>
<feature type="transmembrane region" description="Helical" evidence="1">
    <location>
        <begin position="68"/>
        <end position="87"/>
    </location>
</feature>
<protein>
    <submittedName>
        <fullName evidence="3">Sensor histidine kinase YesM</fullName>
    </submittedName>
</protein>
<dbReference type="Gene3D" id="3.30.565.10">
    <property type="entry name" value="Histidine kinase-like ATPase, C-terminal domain"/>
    <property type="match status" value="1"/>
</dbReference>
<comment type="caution">
    <text evidence="3">The sequence shown here is derived from an EMBL/GenBank/DDBJ whole genome shotgun (WGS) entry which is preliminary data.</text>
</comment>
<evidence type="ECO:0000313" key="4">
    <source>
        <dbReference type="Proteomes" id="UP000245845"/>
    </source>
</evidence>
<feature type="domain" description="Sensor histidine kinase NatK-like C-terminal" evidence="2">
    <location>
        <begin position="338"/>
        <end position="436"/>
    </location>
</feature>
<dbReference type="OrthoDB" id="9816523at2"/>
<feature type="transmembrane region" description="Helical" evidence="1">
    <location>
        <begin position="94"/>
        <end position="115"/>
    </location>
</feature>
<proteinExistence type="predicted"/>
<keyword evidence="1" id="KW-0812">Transmembrane</keyword>